<dbReference type="InterPro" id="IPR000073">
    <property type="entry name" value="AB_hydrolase_1"/>
</dbReference>
<sequence>MKNTQNQPFTDPAPSAKTFMLVHGAWHGAWVWDEVAQQLRDQGHIVYTPTLTGLGDRAAELSATISLDTFIEDIETAILHPQTAPALAGSSTDFNDSCNNATAPEQDSPGPGAAISGALANTCEPGAGEALANVILVGHSFAGLIISGVADRIADRLDRLIYLDAFVLPSGQSTFATLPDKVVNALTASAQAHHGYGIPAPDPIHLGIPADTEQYTFARGKLTPHPINTYASALSLNAPLGAGVKKIYLACTTPPYKPVVASHDWVKDQPDWVWAELNSSHSAPLLAPNMVAEKLLALSSLR</sequence>
<dbReference type="PANTHER" id="PTHR10992">
    <property type="entry name" value="METHYLESTERASE FAMILY MEMBER"/>
    <property type="match status" value="1"/>
</dbReference>
<organism evidence="2 3">
    <name type="scientific">Advenella kashmirensis</name>
    <dbReference type="NCBI Taxonomy" id="310575"/>
    <lineage>
        <taxon>Bacteria</taxon>
        <taxon>Pseudomonadati</taxon>
        <taxon>Pseudomonadota</taxon>
        <taxon>Betaproteobacteria</taxon>
        <taxon>Burkholderiales</taxon>
        <taxon>Alcaligenaceae</taxon>
    </lineage>
</organism>
<feature type="domain" description="AB hydrolase-1" evidence="1">
    <location>
        <begin position="21"/>
        <end position="293"/>
    </location>
</feature>
<evidence type="ECO:0000259" key="1">
    <source>
        <dbReference type="Pfam" id="PF12697"/>
    </source>
</evidence>
<dbReference type="Pfam" id="PF12697">
    <property type="entry name" value="Abhydrolase_6"/>
    <property type="match status" value="1"/>
</dbReference>
<accession>A0A356LI42</accession>
<evidence type="ECO:0000313" key="2">
    <source>
        <dbReference type="EMBL" id="HBP30185.1"/>
    </source>
</evidence>
<dbReference type="Proteomes" id="UP000264036">
    <property type="component" value="Unassembled WGS sequence"/>
</dbReference>
<evidence type="ECO:0000313" key="3">
    <source>
        <dbReference type="Proteomes" id="UP000264036"/>
    </source>
</evidence>
<dbReference type="InterPro" id="IPR029058">
    <property type="entry name" value="AB_hydrolase_fold"/>
</dbReference>
<dbReference type="GO" id="GO:0080032">
    <property type="term" value="F:methyl jasmonate esterase activity"/>
    <property type="evidence" value="ECO:0007669"/>
    <property type="project" value="TreeGrafter"/>
</dbReference>
<name>A0A356LI42_9BURK</name>
<reference evidence="2 3" key="1">
    <citation type="journal article" date="2018" name="Nat. Biotechnol.">
        <title>A standardized bacterial taxonomy based on genome phylogeny substantially revises the tree of life.</title>
        <authorList>
            <person name="Parks D.H."/>
            <person name="Chuvochina M."/>
            <person name="Waite D.W."/>
            <person name="Rinke C."/>
            <person name="Skarshewski A."/>
            <person name="Chaumeil P.A."/>
            <person name="Hugenholtz P."/>
        </authorList>
    </citation>
    <scope>NUCLEOTIDE SEQUENCE [LARGE SCALE GENOMIC DNA]</scope>
    <source>
        <strain evidence="2">UBA10707</strain>
    </source>
</reference>
<dbReference type="SUPFAM" id="SSF53474">
    <property type="entry name" value="alpha/beta-Hydrolases"/>
    <property type="match status" value="1"/>
</dbReference>
<gene>
    <name evidence="2" type="ORF">DD666_12310</name>
</gene>
<dbReference type="GO" id="GO:0080030">
    <property type="term" value="F:methyl indole-3-acetate esterase activity"/>
    <property type="evidence" value="ECO:0007669"/>
    <property type="project" value="TreeGrafter"/>
</dbReference>
<comment type="caution">
    <text evidence="2">The sequence shown here is derived from an EMBL/GenBank/DDBJ whole genome shotgun (WGS) entry which is preliminary data.</text>
</comment>
<protein>
    <submittedName>
        <fullName evidence="2">Esterase</fullName>
    </submittedName>
</protein>
<proteinExistence type="predicted"/>
<dbReference type="Gene3D" id="3.40.50.1820">
    <property type="entry name" value="alpha/beta hydrolase"/>
    <property type="match status" value="1"/>
</dbReference>
<dbReference type="PANTHER" id="PTHR10992:SF1086">
    <property type="entry name" value="AB HYDROLASE-1 DOMAIN-CONTAINING PROTEIN"/>
    <property type="match status" value="1"/>
</dbReference>
<dbReference type="InterPro" id="IPR045889">
    <property type="entry name" value="MES/HNL"/>
</dbReference>
<dbReference type="EMBL" id="DOEK01000029">
    <property type="protein sequence ID" value="HBP30185.1"/>
    <property type="molecule type" value="Genomic_DNA"/>
</dbReference>
<dbReference type="AlphaFoldDB" id="A0A356LI42"/>